<protein>
    <submittedName>
        <fullName evidence="3">Amidase signature enzyme</fullName>
    </submittedName>
</protein>
<comment type="caution">
    <text evidence="3">The sequence shown here is derived from an EMBL/GenBank/DDBJ whole genome shotgun (WGS) entry which is preliminary data.</text>
</comment>
<evidence type="ECO:0000256" key="1">
    <source>
        <dbReference type="SAM" id="SignalP"/>
    </source>
</evidence>
<feature type="chain" id="PRO_5041298176" evidence="1">
    <location>
        <begin position="25"/>
        <end position="541"/>
    </location>
</feature>
<organism evidence="3 4">
    <name type="scientific">Coniochaeta hoffmannii</name>
    <dbReference type="NCBI Taxonomy" id="91930"/>
    <lineage>
        <taxon>Eukaryota</taxon>
        <taxon>Fungi</taxon>
        <taxon>Dikarya</taxon>
        <taxon>Ascomycota</taxon>
        <taxon>Pezizomycotina</taxon>
        <taxon>Sordariomycetes</taxon>
        <taxon>Sordariomycetidae</taxon>
        <taxon>Coniochaetales</taxon>
        <taxon>Coniochaetaceae</taxon>
        <taxon>Coniochaeta</taxon>
    </lineage>
</organism>
<dbReference type="InterPro" id="IPR036928">
    <property type="entry name" value="AS_sf"/>
</dbReference>
<dbReference type="SUPFAM" id="SSF75304">
    <property type="entry name" value="Amidase signature (AS) enzymes"/>
    <property type="match status" value="1"/>
</dbReference>
<keyword evidence="1" id="KW-0732">Signal</keyword>
<dbReference type="PANTHER" id="PTHR42678:SF34">
    <property type="entry name" value="OS04G0183300 PROTEIN"/>
    <property type="match status" value="1"/>
</dbReference>
<feature type="domain" description="Amidase" evidence="2">
    <location>
        <begin position="56"/>
        <end position="508"/>
    </location>
</feature>
<feature type="signal peptide" evidence="1">
    <location>
        <begin position="1"/>
        <end position="24"/>
    </location>
</feature>
<proteinExistence type="predicted"/>
<reference evidence="3" key="1">
    <citation type="submission" date="2022-07" db="EMBL/GenBank/DDBJ databases">
        <title>Fungi with potential for degradation of polypropylene.</title>
        <authorList>
            <person name="Gostincar C."/>
        </authorList>
    </citation>
    <scope>NUCLEOTIDE SEQUENCE</scope>
    <source>
        <strain evidence="3">EXF-13287</strain>
    </source>
</reference>
<accession>A0AA38SDB6</accession>
<dbReference type="PANTHER" id="PTHR42678">
    <property type="entry name" value="AMIDASE"/>
    <property type="match status" value="1"/>
</dbReference>
<dbReference type="Proteomes" id="UP001174691">
    <property type="component" value="Unassembled WGS sequence"/>
</dbReference>
<gene>
    <name evidence="3" type="ORF">NKR19_g1037</name>
</gene>
<evidence type="ECO:0000313" key="3">
    <source>
        <dbReference type="EMBL" id="KAJ9164844.1"/>
    </source>
</evidence>
<name>A0AA38SDB6_9PEZI</name>
<dbReference type="AlphaFoldDB" id="A0AA38SDB6"/>
<dbReference type="Pfam" id="PF01425">
    <property type="entry name" value="Amidase"/>
    <property type="match status" value="1"/>
</dbReference>
<dbReference type="Gene3D" id="3.90.1300.10">
    <property type="entry name" value="Amidase signature (AS) domain"/>
    <property type="match status" value="1"/>
</dbReference>
<dbReference type="EMBL" id="JANBVN010000009">
    <property type="protein sequence ID" value="KAJ9164844.1"/>
    <property type="molecule type" value="Genomic_DNA"/>
</dbReference>
<sequence length="541" mass="56774">MARLSSLLVAASAIWLGITSVVNGATVKGKPFPDLIDVTIDDLSEGLSSGLFTSVDLVKAYLARIAEVNPILHAVNEVNPDALAIAADLDAQRAAGTTLGPLHGIPILLKDNIATADKMNNTAGSYALLGAKVPRDSTLVAKLRKAGAIILGKTNLSQWANYRSSNSSNGWTAIGGQTYGAYYPNEDPSGSSSGSGVASSIGLSLAALGSETSGSIVSPSQKGNLVGIKPTVGLTSRYLVIPISSHQDTVGPMARTVKDAAIILQAIAGRDKRDNYTSAIPFDCDKMPDYVSALDKNALSGARIGIPYNALSATASATEMAAFWAAAKTMQDAGATIVSANFTVASPNTTSIVLGADFVSDLAAYLSELSYNPNSIHSLAELRAFTQSFPAEQYPDRNTARWDDALALGYNNSDPRFWAELQRNYYWGGEAGMLGAIERNKLDALIMPTSQSAGRAAIVGAPIVTVPLGFYPATFNVTTSSRGLVTAGPKLPFGLSFLGAKFSEETLLKLAYAYEQKTLTRVNGPKPYIVPNVEIGDFAGF</sequence>
<keyword evidence="4" id="KW-1185">Reference proteome</keyword>
<evidence type="ECO:0000259" key="2">
    <source>
        <dbReference type="Pfam" id="PF01425"/>
    </source>
</evidence>
<dbReference type="InterPro" id="IPR023631">
    <property type="entry name" value="Amidase_dom"/>
</dbReference>
<evidence type="ECO:0000313" key="4">
    <source>
        <dbReference type="Proteomes" id="UP001174691"/>
    </source>
</evidence>